<dbReference type="SUPFAM" id="SSF55821">
    <property type="entry name" value="YrdC/RibB"/>
    <property type="match status" value="1"/>
</dbReference>
<feature type="transmembrane region" description="Helical" evidence="9">
    <location>
        <begin position="228"/>
        <end position="252"/>
    </location>
</feature>
<dbReference type="EC" id="2.7.7.87" evidence="3"/>
<dbReference type="InterPro" id="IPR017945">
    <property type="entry name" value="DHBP_synth_RibB-like_a/b_dom"/>
</dbReference>
<keyword evidence="5" id="KW-0963">Cytoplasm</keyword>
<dbReference type="GO" id="GO:0006450">
    <property type="term" value="P:regulation of translational fidelity"/>
    <property type="evidence" value="ECO:0007669"/>
    <property type="project" value="TreeGrafter"/>
</dbReference>
<feature type="domain" description="YrdC-like" evidence="10">
    <location>
        <begin position="642"/>
        <end position="837"/>
    </location>
</feature>
<dbReference type="PANTHER" id="PTHR17490">
    <property type="entry name" value="SUA5"/>
    <property type="match status" value="1"/>
</dbReference>
<dbReference type="AlphaFoldDB" id="A0AAJ7WWN6"/>
<evidence type="ECO:0000256" key="9">
    <source>
        <dbReference type="SAM" id="Phobius"/>
    </source>
</evidence>
<feature type="transmembrane region" description="Helical" evidence="9">
    <location>
        <begin position="506"/>
        <end position="526"/>
    </location>
</feature>
<keyword evidence="11" id="KW-1185">Reference proteome</keyword>
<feature type="transmembrane region" description="Helical" evidence="9">
    <location>
        <begin position="133"/>
        <end position="156"/>
    </location>
</feature>
<feature type="transmembrane region" description="Helical" evidence="9">
    <location>
        <begin position="284"/>
        <end position="307"/>
    </location>
</feature>
<comment type="similarity">
    <text evidence="2">Belongs to the SUA5 family.</text>
</comment>
<evidence type="ECO:0000256" key="5">
    <source>
        <dbReference type="ARBA" id="ARBA00022490"/>
    </source>
</evidence>
<evidence type="ECO:0000313" key="11">
    <source>
        <dbReference type="Proteomes" id="UP001318040"/>
    </source>
</evidence>
<dbReference type="GO" id="GO:0003725">
    <property type="term" value="F:double-stranded RNA binding"/>
    <property type="evidence" value="ECO:0007669"/>
    <property type="project" value="InterPro"/>
</dbReference>
<feature type="transmembrane region" description="Helical" evidence="9">
    <location>
        <begin position="559"/>
        <end position="580"/>
    </location>
</feature>
<feature type="transmembrane region" description="Helical" evidence="9">
    <location>
        <begin position="587"/>
        <end position="606"/>
    </location>
</feature>
<dbReference type="PANTHER" id="PTHR17490:SF17">
    <property type="entry name" value="THREONYLCARBAMOYL-AMP SYNTHASE"/>
    <property type="match status" value="1"/>
</dbReference>
<dbReference type="Gene3D" id="3.90.870.10">
    <property type="entry name" value="DHBP synthase"/>
    <property type="match status" value="1"/>
</dbReference>
<evidence type="ECO:0000256" key="1">
    <source>
        <dbReference type="ARBA" id="ARBA00004496"/>
    </source>
</evidence>
<feature type="region of interest" description="Disordered" evidence="8">
    <location>
        <begin position="857"/>
        <end position="896"/>
    </location>
</feature>
<evidence type="ECO:0000256" key="7">
    <source>
        <dbReference type="ARBA" id="ARBA00048366"/>
    </source>
</evidence>
<name>A0AAJ7WWN6_PETMA</name>
<dbReference type="Pfam" id="PF01300">
    <property type="entry name" value="Sua5_yciO_yrdC"/>
    <property type="match status" value="1"/>
</dbReference>
<feature type="transmembrane region" description="Helical" evidence="9">
    <location>
        <begin position="43"/>
        <end position="62"/>
    </location>
</feature>
<evidence type="ECO:0000259" key="10">
    <source>
        <dbReference type="PROSITE" id="PS51163"/>
    </source>
</evidence>
<dbReference type="InterPro" id="IPR050156">
    <property type="entry name" value="TC-AMP_synthase_SUA5"/>
</dbReference>
<dbReference type="GO" id="GO:0005737">
    <property type="term" value="C:cytoplasm"/>
    <property type="evidence" value="ECO:0007669"/>
    <property type="project" value="UniProtKB-SubCell"/>
</dbReference>
<keyword evidence="6" id="KW-0808">Transferase</keyword>
<dbReference type="GO" id="GO:0061710">
    <property type="term" value="F:L-threonylcarbamoyladenylate synthase"/>
    <property type="evidence" value="ECO:0007669"/>
    <property type="project" value="UniProtKB-EC"/>
</dbReference>
<dbReference type="RefSeq" id="XP_032812572.1">
    <property type="nucleotide sequence ID" value="XM_032956681.1"/>
</dbReference>
<gene>
    <name evidence="12" type="primary">LOC116943647</name>
</gene>
<protein>
    <recommendedName>
        <fullName evidence="4">Threonylcarbamoyl-AMP synthase</fullName>
        <ecNumber evidence="3">2.7.7.87</ecNumber>
    </recommendedName>
</protein>
<evidence type="ECO:0000256" key="2">
    <source>
        <dbReference type="ARBA" id="ARBA00007663"/>
    </source>
</evidence>
<evidence type="ECO:0000313" key="12">
    <source>
        <dbReference type="RefSeq" id="XP_032812572.1"/>
    </source>
</evidence>
<organism evidence="11 12">
    <name type="scientific">Petromyzon marinus</name>
    <name type="common">Sea lamprey</name>
    <dbReference type="NCBI Taxonomy" id="7757"/>
    <lineage>
        <taxon>Eukaryota</taxon>
        <taxon>Metazoa</taxon>
        <taxon>Chordata</taxon>
        <taxon>Craniata</taxon>
        <taxon>Vertebrata</taxon>
        <taxon>Cyclostomata</taxon>
        <taxon>Hyperoartia</taxon>
        <taxon>Petromyzontiformes</taxon>
        <taxon>Petromyzontidae</taxon>
        <taxon>Petromyzon</taxon>
    </lineage>
</organism>
<keyword evidence="9" id="KW-1133">Transmembrane helix</keyword>
<dbReference type="KEGG" id="pmrn:116943647"/>
<accession>A0AAJ7WWN6</accession>
<feature type="transmembrane region" description="Helical" evidence="9">
    <location>
        <begin position="319"/>
        <end position="340"/>
    </location>
</feature>
<reference evidence="12" key="1">
    <citation type="submission" date="2025-08" db="UniProtKB">
        <authorList>
            <consortium name="RefSeq"/>
        </authorList>
    </citation>
    <scope>IDENTIFICATION</scope>
    <source>
        <tissue evidence="12">Sperm</tissue>
    </source>
</reference>
<evidence type="ECO:0000256" key="4">
    <source>
        <dbReference type="ARBA" id="ARBA00015492"/>
    </source>
</evidence>
<feature type="transmembrane region" description="Helical" evidence="9">
    <location>
        <begin position="373"/>
        <end position="392"/>
    </location>
</feature>
<feature type="transmembrane region" description="Helical" evidence="9">
    <location>
        <begin position="162"/>
        <end position="183"/>
    </location>
</feature>
<keyword evidence="9" id="KW-0812">Transmembrane</keyword>
<dbReference type="Proteomes" id="UP001318040">
    <property type="component" value="Chromosome 18"/>
</dbReference>
<dbReference type="PROSITE" id="PS51163">
    <property type="entry name" value="YRDC"/>
    <property type="match status" value="1"/>
</dbReference>
<dbReference type="GO" id="GO:0000049">
    <property type="term" value="F:tRNA binding"/>
    <property type="evidence" value="ECO:0007669"/>
    <property type="project" value="TreeGrafter"/>
</dbReference>
<comment type="catalytic activity">
    <reaction evidence="7">
        <text>L-threonine + hydrogencarbonate + ATP = L-threonylcarbamoyladenylate + diphosphate + H2O</text>
        <dbReference type="Rhea" id="RHEA:36407"/>
        <dbReference type="ChEBI" id="CHEBI:15377"/>
        <dbReference type="ChEBI" id="CHEBI:17544"/>
        <dbReference type="ChEBI" id="CHEBI:30616"/>
        <dbReference type="ChEBI" id="CHEBI:33019"/>
        <dbReference type="ChEBI" id="CHEBI:57926"/>
        <dbReference type="ChEBI" id="CHEBI:73682"/>
        <dbReference type="EC" id="2.7.7.87"/>
    </reaction>
</comment>
<dbReference type="FunFam" id="3.90.870.10:FF:000010">
    <property type="entry name" value="Si:ch211-153b23.4"/>
    <property type="match status" value="1"/>
</dbReference>
<feature type="transmembrane region" description="Helical" evidence="9">
    <location>
        <begin position="533"/>
        <end position="553"/>
    </location>
</feature>
<dbReference type="InterPro" id="IPR006070">
    <property type="entry name" value="Sua5-like_dom"/>
</dbReference>
<evidence type="ECO:0000256" key="3">
    <source>
        <dbReference type="ARBA" id="ARBA00012584"/>
    </source>
</evidence>
<feature type="transmembrane region" description="Helical" evidence="9">
    <location>
        <begin position="107"/>
        <end position="126"/>
    </location>
</feature>
<feature type="transmembrane region" description="Helical" evidence="9">
    <location>
        <begin position="258"/>
        <end position="277"/>
    </location>
</feature>
<comment type="subcellular location">
    <subcellularLocation>
        <location evidence="1">Cytoplasm</location>
    </subcellularLocation>
</comment>
<feature type="transmembrane region" description="Helical" evidence="9">
    <location>
        <begin position="474"/>
        <end position="494"/>
    </location>
</feature>
<feature type="transmembrane region" description="Helical" evidence="9">
    <location>
        <begin position="347"/>
        <end position="367"/>
    </location>
</feature>
<evidence type="ECO:0000256" key="8">
    <source>
        <dbReference type="SAM" id="MobiDB-lite"/>
    </source>
</evidence>
<feature type="transmembrane region" description="Helical" evidence="9">
    <location>
        <begin position="71"/>
        <end position="95"/>
    </location>
</feature>
<keyword evidence="9" id="KW-0472">Membrane</keyword>
<sequence length="911" mass="94579">MSSPAEITGRSPPKLHNSVGVLGIAAGSLLVSIESYAPGRFEPTALGLLLLVVSALLAFAAIRRLQCEASVFVNLCLILSALWAGQGVIMVLMGQGAIGHDEQSTRLALAPGLVAFAPACLLLCFVGLVKGPVLLAAMSGAVAFALSHRIALLYAGPSAAPGFGSSGVAASYLVVALVGLYYGAGRIAHYLSRGALGLPGTAGSNKQGARGGEAAGRRKRVPGDANETAVAGYAACALAASVLGCRALGITAQLSGGQVPWLGAAFALQLLVSVLSFRSNDALGGVFFAFASLVSSGAGLQLGLWAWHSGGVVGGSVSLLPPPAPVVLAVLFLVASLAAADRSLAEVAVGLVLAASCVAVASDSSGFLGVASLRAAVAVFLAALAFFFVRLFNLAGGDIRIPVGQGVVTRLVCRRGGYAAVFLTADHDSAAPVLGYSRYTDAESLGHACNALAAFGMTLAAPADAAAGPLSTLVLPWVVVAGGLLQFAAGAISFSRGKTLESTAFVFYSLMWLIWGVTRYAGLAAAGERGFDLSAGVICFMVLNLFVALGTVFLSKMWFASALCFELIMVSFLLEALGALPRRYDEAVTVIFGLVSCYCFVASLSAQTLHRFALPAGKPWMQLGGPAGAAHASCPHLPSRKASSVQQIAEIMKNGGTCGVPTDTVYVLVAACNRPEAVRKAYRSKKQAEHRPMSLWISGTRQLEPVRHLFSPLLWGLMEAAWPSSVSLVIKRGEWVDSLGMGDAASLIGTPDSIAVRYPDCTVTTQLIDLVGPIAVTSANPTGEADTTHHNQVYAKLGAQVDGVLCDGPSPENIASTVVDCTKIEEGVLKFFRVGLVPKSKVLKMFEEVRARLQPPAQGGITNVGFEQGEDEDKDRHHHHYHEEEDRDDQQQDITPAVLVAGAAMREESDA</sequence>
<evidence type="ECO:0000256" key="6">
    <source>
        <dbReference type="ARBA" id="ARBA00022679"/>
    </source>
</evidence>
<proteinExistence type="inferred from homology"/>